<dbReference type="OrthoDB" id="6636929at2"/>
<proteinExistence type="predicted"/>
<dbReference type="KEGG" id="snq:CP978_28765"/>
<dbReference type="STRING" id="40318.SNOD_28495"/>
<dbReference type="AlphaFoldDB" id="A0A0B5DQD7"/>
<evidence type="ECO:0000313" key="3">
    <source>
        <dbReference type="Proteomes" id="UP000031526"/>
    </source>
</evidence>
<sequence>MTTTRLSGYARLPRAYHASHIVHSTVDAQGRAHWLLTEEPPDRHRTDPYDALVVTVEDGRPRETRLSAVGPPYAVFDALPDGGFLVAAPRSDPGEDQVQVFDALGRCSWTFRVGDGIEDLLVDSSGDIWAGYFDEGIYGDDALSAPGLRRWSSTGDPLWAHAPGPGHDYISDCYALNVGAKAVWACPYTDFPLLEIRGDRVVSARKNPVHGAGALAVHGDRVVFLGPYGDDRSVLVDCRLTGNAVEPVARGRLVRPDGTRLERRPRTVCRGPRLYVQAEPFTEWTVLDLAAG</sequence>
<protein>
    <submittedName>
        <fullName evidence="1">Uncharacterized protein</fullName>
    </submittedName>
</protein>
<keyword evidence="3" id="KW-1185">Reference proteome</keyword>
<gene>
    <name evidence="2" type="ORF">CP978_28765</name>
    <name evidence="1" type="ORF">SNOD_28495</name>
</gene>
<dbReference type="Proteomes" id="UP000031526">
    <property type="component" value="Chromosome"/>
</dbReference>
<dbReference type="HOGENOM" id="CLU_956221_0_0_11"/>
<dbReference type="Proteomes" id="UP000325763">
    <property type="component" value="Chromosome"/>
</dbReference>
<dbReference type="EMBL" id="CP023747">
    <property type="protein sequence ID" value="QEV42024.1"/>
    <property type="molecule type" value="Genomic_DNA"/>
</dbReference>
<dbReference type="EMBL" id="CP009313">
    <property type="protein sequence ID" value="AJE43520.1"/>
    <property type="molecule type" value="Genomic_DNA"/>
</dbReference>
<reference evidence="2 4" key="3">
    <citation type="submission" date="2017-09" db="EMBL/GenBank/DDBJ databases">
        <title>Streptomyces genome completion.</title>
        <authorList>
            <person name="Lee N."/>
            <person name="Cho B.-K."/>
        </authorList>
    </citation>
    <scope>NUCLEOTIDE SEQUENCE [LARGE SCALE GENOMIC DNA]</scope>
    <source>
        <strain evidence="2 4">ATCC 14899</strain>
    </source>
</reference>
<evidence type="ECO:0000313" key="4">
    <source>
        <dbReference type="Proteomes" id="UP000325763"/>
    </source>
</evidence>
<evidence type="ECO:0000313" key="2">
    <source>
        <dbReference type="EMBL" id="QEV42024.1"/>
    </source>
</evidence>
<reference evidence="3" key="1">
    <citation type="submission" date="2014-09" db="EMBL/GenBank/DDBJ databases">
        <title>Sequence of the Streptomyces nodosus genome.</title>
        <authorList>
            <person name="Sweeney P."/>
            <person name="Stephens N."/>
            <person name="Murphy C."/>
            <person name="Caffrey P."/>
        </authorList>
    </citation>
    <scope>NUCLEOTIDE SEQUENCE [LARGE SCALE GENOMIC DNA]</scope>
    <source>
        <strain evidence="3">ATCC 14899</strain>
    </source>
</reference>
<name>A0A0B5DQD7_9ACTN</name>
<organism evidence="1 3">
    <name type="scientific">Streptomyces nodosus</name>
    <dbReference type="NCBI Taxonomy" id="40318"/>
    <lineage>
        <taxon>Bacteria</taxon>
        <taxon>Bacillati</taxon>
        <taxon>Actinomycetota</taxon>
        <taxon>Actinomycetes</taxon>
        <taxon>Kitasatosporales</taxon>
        <taxon>Streptomycetaceae</taxon>
        <taxon>Streptomyces</taxon>
    </lineage>
</organism>
<dbReference type="SUPFAM" id="SSF63829">
    <property type="entry name" value="Calcium-dependent phosphotriesterase"/>
    <property type="match status" value="1"/>
</dbReference>
<evidence type="ECO:0000313" key="1">
    <source>
        <dbReference type="EMBL" id="AJE43520.1"/>
    </source>
</evidence>
<reference evidence="1 3" key="2">
    <citation type="journal article" date="2016" name="Appl. Microbiol. Biotechnol.">
        <title>Exploiting the genome sequence of Streptomyces nodosus for enhanced antibiotic production.</title>
        <authorList>
            <person name="Sweeney P."/>
            <person name="Murphy C.D."/>
            <person name="Caffrey P."/>
        </authorList>
    </citation>
    <scope>NUCLEOTIDE SEQUENCE [LARGE SCALE GENOMIC DNA]</scope>
    <source>
        <strain evidence="1 3">ATCC 14899</strain>
    </source>
</reference>
<accession>A0A0B5DQD7</accession>